<protein>
    <submittedName>
        <fullName evidence="2">Uncharacterized protein</fullName>
    </submittedName>
</protein>
<reference evidence="2 3" key="1">
    <citation type="journal article" date="2016" name="Nat. Commun.">
        <title>Thousands of microbial genomes shed light on interconnected biogeochemical processes in an aquifer system.</title>
        <authorList>
            <person name="Anantharaman K."/>
            <person name="Brown C.T."/>
            <person name="Hug L.A."/>
            <person name="Sharon I."/>
            <person name="Castelle C.J."/>
            <person name="Probst A.J."/>
            <person name="Thomas B.C."/>
            <person name="Singh A."/>
            <person name="Wilkins M.J."/>
            <person name="Karaoz U."/>
            <person name="Brodie E.L."/>
            <person name="Williams K.H."/>
            <person name="Hubbard S.S."/>
            <person name="Banfield J.F."/>
        </authorList>
    </citation>
    <scope>NUCLEOTIDE SEQUENCE [LARGE SCALE GENOMIC DNA]</scope>
</reference>
<organism evidence="2 3">
    <name type="scientific">Candidatus Lloydbacteria bacterium RIFCSPHIGHO2_01_FULL_41_20</name>
    <dbReference type="NCBI Taxonomy" id="1798657"/>
    <lineage>
        <taxon>Bacteria</taxon>
        <taxon>Candidatus Lloydiibacteriota</taxon>
    </lineage>
</organism>
<evidence type="ECO:0000313" key="2">
    <source>
        <dbReference type="EMBL" id="OGZ03985.1"/>
    </source>
</evidence>
<name>A0A1G2CRG9_9BACT</name>
<dbReference type="EMBL" id="MHLH01000012">
    <property type="protein sequence ID" value="OGZ03985.1"/>
    <property type="molecule type" value="Genomic_DNA"/>
</dbReference>
<evidence type="ECO:0000256" key="1">
    <source>
        <dbReference type="SAM" id="MobiDB-lite"/>
    </source>
</evidence>
<accession>A0A1G2CRG9</accession>
<comment type="caution">
    <text evidence="2">The sequence shown here is derived from an EMBL/GenBank/DDBJ whole genome shotgun (WGS) entry which is preliminary data.</text>
</comment>
<feature type="region of interest" description="Disordered" evidence="1">
    <location>
        <begin position="84"/>
        <end position="107"/>
    </location>
</feature>
<evidence type="ECO:0000313" key="3">
    <source>
        <dbReference type="Proteomes" id="UP000178841"/>
    </source>
</evidence>
<dbReference type="Proteomes" id="UP000178841">
    <property type="component" value="Unassembled WGS sequence"/>
</dbReference>
<gene>
    <name evidence="2" type="ORF">A2648_00055</name>
</gene>
<sequence>MTEKSRLLVFVSYAGIRDVASEVSGGTKYNDEELIPYFYAELKRIGCIEHDGGFDVPVEELLAEVVRNGVSSEAITRAAKKPFEAGTDYSPDISEGTIRKPPPNLFH</sequence>
<dbReference type="AlphaFoldDB" id="A0A1G2CRG9"/>
<proteinExistence type="predicted"/>